<dbReference type="GO" id="GO:0016757">
    <property type="term" value="F:glycosyltransferase activity"/>
    <property type="evidence" value="ECO:0007669"/>
    <property type="project" value="InterPro"/>
</dbReference>
<keyword evidence="2" id="KW-1185">Reference proteome</keyword>
<dbReference type="RefSeq" id="WP_078476937.1">
    <property type="nucleotide sequence ID" value="NZ_MPRK01000096.1"/>
</dbReference>
<evidence type="ECO:0000313" key="1">
    <source>
        <dbReference type="EMBL" id="OOZ40240.1"/>
    </source>
</evidence>
<dbReference type="InterPro" id="IPR029044">
    <property type="entry name" value="Nucleotide-diphossugar_trans"/>
</dbReference>
<protein>
    <submittedName>
        <fullName evidence="1">Glycosyltransferase</fullName>
    </submittedName>
</protein>
<comment type="caution">
    <text evidence="1">The sequence shown here is derived from an EMBL/GenBank/DDBJ whole genome shotgun (WGS) entry which is preliminary data.</text>
</comment>
<accession>A0A1T2L5C4</accession>
<reference evidence="1 2" key="1">
    <citation type="submission" date="2016-11" db="EMBL/GenBank/DDBJ databases">
        <title>Mixed transmission modes and dynamic genome evolution in an obligate animal-bacterial symbiosis.</title>
        <authorList>
            <person name="Russell S.L."/>
            <person name="Corbett-Detig R.B."/>
            <person name="Cavanaugh C.M."/>
        </authorList>
    </citation>
    <scope>NUCLEOTIDE SEQUENCE [LARGE SCALE GENOMIC DNA]</scope>
    <source>
        <strain evidence="1">Sp-SM6</strain>
    </source>
</reference>
<dbReference type="InterPro" id="IPR002495">
    <property type="entry name" value="Glyco_trans_8"/>
</dbReference>
<dbReference type="OrthoDB" id="583646at2"/>
<organism evidence="1 2">
    <name type="scientific">Solemya elarraichensis gill symbiont</name>
    <dbReference type="NCBI Taxonomy" id="1918949"/>
    <lineage>
        <taxon>Bacteria</taxon>
        <taxon>Pseudomonadati</taxon>
        <taxon>Pseudomonadota</taxon>
        <taxon>Gammaproteobacteria</taxon>
        <taxon>sulfur-oxidizing symbionts</taxon>
    </lineage>
</organism>
<keyword evidence="1" id="KW-0808">Transferase</keyword>
<sequence length="228" mass="26636">MPNQDHVRLVVGFDQREAIAYHAFCQSVIESSSVPLHFIPLAENTLNDYKETHTDGSNRFIYSRFLTPHLYNFSGWAIFADGDMICRKDINKLWQLRDETKAILVVKHDYKTKASKKYFGNINESYPRKNWSSVVLWNCAHSKNQILTPKFIQEKDGSFLHRFSWLDDAEIGELPMEWNWLVDEYPDNPNAKLVHYTLGTPCLKDYKNCHMSEFWHATPARVEEGMGD</sequence>
<dbReference type="EMBL" id="MPRK01000096">
    <property type="protein sequence ID" value="OOZ40240.1"/>
    <property type="molecule type" value="Genomic_DNA"/>
</dbReference>
<evidence type="ECO:0000313" key="2">
    <source>
        <dbReference type="Proteomes" id="UP000190198"/>
    </source>
</evidence>
<dbReference type="Pfam" id="PF01501">
    <property type="entry name" value="Glyco_transf_8"/>
    <property type="match status" value="1"/>
</dbReference>
<dbReference type="Proteomes" id="UP000190198">
    <property type="component" value="Unassembled WGS sequence"/>
</dbReference>
<dbReference type="Gene3D" id="3.90.550.10">
    <property type="entry name" value="Spore Coat Polysaccharide Biosynthesis Protein SpsA, Chain A"/>
    <property type="match status" value="1"/>
</dbReference>
<dbReference type="SUPFAM" id="SSF53448">
    <property type="entry name" value="Nucleotide-diphospho-sugar transferases"/>
    <property type="match status" value="1"/>
</dbReference>
<dbReference type="AlphaFoldDB" id="A0A1T2L5C4"/>
<name>A0A1T2L5C4_9GAMM</name>
<proteinExistence type="predicted"/>
<dbReference type="PANTHER" id="PTHR35105:SF2">
    <property type="entry name" value="PROTEIN CDI"/>
    <property type="match status" value="1"/>
</dbReference>
<dbReference type="PANTHER" id="PTHR35105">
    <property type="entry name" value="EXPRESSED PROTEIN"/>
    <property type="match status" value="1"/>
</dbReference>
<gene>
    <name evidence="1" type="ORF">BOW52_06160</name>
</gene>